<feature type="transmembrane region" description="Helical" evidence="6">
    <location>
        <begin position="417"/>
        <end position="440"/>
    </location>
</feature>
<feature type="transmembrane region" description="Helical" evidence="6">
    <location>
        <begin position="355"/>
        <end position="376"/>
    </location>
</feature>
<feature type="transmembrane region" description="Helical" evidence="6">
    <location>
        <begin position="120"/>
        <end position="142"/>
    </location>
</feature>
<feature type="transmembrane region" description="Helical" evidence="6">
    <location>
        <begin position="96"/>
        <end position="114"/>
    </location>
</feature>
<dbReference type="Proteomes" id="UP000494119">
    <property type="component" value="Unassembled WGS sequence"/>
</dbReference>
<feature type="transmembrane region" description="Helical" evidence="6">
    <location>
        <begin position="189"/>
        <end position="211"/>
    </location>
</feature>
<proteinExistence type="predicted"/>
<evidence type="ECO:0000256" key="2">
    <source>
        <dbReference type="ARBA" id="ARBA00022448"/>
    </source>
</evidence>
<gene>
    <name evidence="8" type="primary">nicT_4</name>
    <name evidence="8" type="ORF">LMG28688_02523</name>
</gene>
<evidence type="ECO:0000259" key="7">
    <source>
        <dbReference type="PROSITE" id="PS50850"/>
    </source>
</evidence>
<feature type="transmembrane region" description="Helical" evidence="6">
    <location>
        <begin position="154"/>
        <end position="177"/>
    </location>
</feature>
<dbReference type="PANTHER" id="PTHR43791">
    <property type="entry name" value="PERMEASE-RELATED"/>
    <property type="match status" value="1"/>
</dbReference>
<protein>
    <submittedName>
        <fullName evidence="8">Metabolite transport protein NicT</fullName>
    </submittedName>
</protein>
<evidence type="ECO:0000256" key="3">
    <source>
        <dbReference type="ARBA" id="ARBA00022692"/>
    </source>
</evidence>
<dbReference type="Pfam" id="PF07690">
    <property type="entry name" value="MFS_1"/>
    <property type="match status" value="1"/>
</dbReference>
<dbReference type="PANTHER" id="PTHR43791:SF36">
    <property type="entry name" value="TRANSPORTER, PUTATIVE (AFU_ORTHOLOGUE AFUA_6G08340)-RELATED"/>
    <property type="match status" value="1"/>
</dbReference>
<keyword evidence="3 6" id="KW-0812">Transmembrane</keyword>
<dbReference type="GO" id="GO:0022857">
    <property type="term" value="F:transmembrane transporter activity"/>
    <property type="evidence" value="ECO:0007669"/>
    <property type="project" value="InterPro"/>
</dbReference>
<dbReference type="FunFam" id="1.20.1250.20:FF:000018">
    <property type="entry name" value="MFS transporter permease"/>
    <property type="match status" value="1"/>
</dbReference>
<feature type="transmembrane region" description="Helical" evidence="6">
    <location>
        <begin position="263"/>
        <end position="284"/>
    </location>
</feature>
<evidence type="ECO:0000256" key="6">
    <source>
        <dbReference type="SAM" id="Phobius"/>
    </source>
</evidence>
<dbReference type="InterPro" id="IPR020846">
    <property type="entry name" value="MFS_dom"/>
</dbReference>
<dbReference type="Gene3D" id="1.20.1250.20">
    <property type="entry name" value="MFS general substrate transporter like domains"/>
    <property type="match status" value="2"/>
</dbReference>
<organism evidence="8 9">
    <name type="scientific">Paraburkholderia caffeinitolerans</name>
    <dbReference type="NCBI Taxonomy" id="1723730"/>
    <lineage>
        <taxon>Bacteria</taxon>
        <taxon>Pseudomonadati</taxon>
        <taxon>Pseudomonadota</taxon>
        <taxon>Betaproteobacteria</taxon>
        <taxon>Burkholderiales</taxon>
        <taxon>Burkholderiaceae</taxon>
        <taxon>Paraburkholderia</taxon>
    </lineage>
</organism>
<dbReference type="AlphaFoldDB" id="A0A6J5FV84"/>
<dbReference type="GO" id="GO:0016020">
    <property type="term" value="C:membrane"/>
    <property type="evidence" value="ECO:0007669"/>
    <property type="project" value="UniProtKB-SubCell"/>
</dbReference>
<feature type="transmembrane region" description="Helical" evidence="6">
    <location>
        <begin position="26"/>
        <end position="44"/>
    </location>
</feature>
<dbReference type="PROSITE" id="PS50850">
    <property type="entry name" value="MFS"/>
    <property type="match status" value="1"/>
</dbReference>
<dbReference type="InterPro" id="IPR036259">
    <property type="entry name" value="MFS_trans_sf"/>
</dbReference>
<comment type="subcellular location">
    <subcellularLocation>
        <location evidence="1">Membrane</location>
        <topology evidence="1">Multi-pass membrane protein</topology>
    </subcellularLocation>
</comment>
<evidence type="ECO:0000256" key="5">
    <source>
        <dbReference type="ARBA" id="ARBA00023136"/>
    </source>
</evidence>
<name>A0A6J5FV84_9BURK</name>
<feature type="transmembrane region" description="Helical" evidence="6">
    <location>
        <begin position="388"/>
        <end position="411"/>
    </location>
</feature>
<keyword evidence="4 6" id="KW-1133">Transmembrane helix</keyword>
<dbReference type="RefSeq" id="WP_227875456.1">
    <property type="nucleotide sequence ID" value="NZ_CADIKL010000010.1"/>
</dbReference>
<feature type="domain" description="Major facilitator superfamily (MFS) profile" evidence="7">
    <location>
        <begin position="30"/>
        <end position="444"/>
    </location>
</feature>
<keyword evidence="5 6" id="KW-0472">Membrane</keyword>
<keyword evidence="9" id="KW-1185">Reference proteome</keyword>
<feature type="transmembrane region" description="Helical" evidence="6">
    <location>
        <begin position="296"/>
        <end position="317"/>
    </location>
</feature>
<evidence type="ECO:0000313" key="9">
    <source>
        <dbReference type="Proteomes" id="UP000494119"/>
    </source>
</evidence>
<keyword evidence="2" id="KW-0813">Transport</keyword>
<evidence type="ECO:0000313" key="8">
    <source>
        <dbReference type="EMBL" id="CAB3787705.1"/>
    </source>
</evidence>
<reference evidence="8 9" key="1">
    <citation type="submission" date="2020-04" db="EMBL/GenBank/DDBJ databases">
        <authorList>
            <person name="De Canck E."/>
        </authorList>
    </citation>
    <scope>NUCLEOTIDE SEQUENCE [LARGE SCALE GENOMIC DNA]</scope>
    <source>
        <strain evidence="8 9">LMG 28688</strain>
    </source>
</reference>
<dbReference type="CDD" id="cd17319">
    <property type="entry name" value="MFS_ExuT_GudP_like"/>
    <property type="match status" value="1"/>
</dbReference>
<feature type="transmembrane region" description="Helical" evidence="6">
    <location>
        <begin position="329"/>
        <end position="349"/>
    </location>
</feature>
<dbReference type="EMBL" id="CADIKL010000010">
    <property type="protein sequence ID" value="CAB3787705.1"/>
    <property type="molecule type" value="Genomic_DNA"/>
</dbReference>
<evidence type="ECO:0000256" key="1">
    <source>
        <dbReference type="ARBA" id="ARBA00004141"/>
    </source>
</evidence>
<evidence type="ECO:0000256" key="4">
    <source>
        <dbReference type="ARBA" id="ARBA00022989"/>
    </source>
</evidence>
<feature type="transmembrane region" description="Helical" evidence="6">
    <location>
        <begin position="64"/>
        <end position="84"/>
    </location>
</feature>
<sequence>MNTAKLVAATDDAHTPADVDATYRKILFRLLPLLIVCYVCAYLDRVNISFAKLQFMSDLGFSEAAYGLGAGLFFLGYVLFEVPSNLLMQRIGARRTLLRIMVTWGVISSATMFVKTPMQFYVLRVLLGVAEAGFFPGVLFYLTIWFPSERRGRVTGYLMASTAIAGIVGGPVSAWIMVHMAGLLGLKGWQWLLLAEGLPSLLLGALAFLILSDRPADARWLNDKEKAIVLDQLRADEGSGTRGHAAGHAAGHGVLKVLGQPRIYAAIVAYFCVIMPFNAIGFWTPTILKDMGIKNLIHVGWLSSLVFVAAAMGTWILGASSDRFKERRWHLLISSAVMAVCFGLLPLALHSQGLAIAMLGVAAAASYGAFVVFWTIPPSFLDGDSKAGGIALITSIGGTGAFASPTLVGWIKTSTGSLYPALIALGLIAVAGAILMMVTVRPASPRART</sequence>
<accession>A0A6J5FV84</accession>
<dbReference type="SUPFAM" id="SSF103473">
    <property type="entry name" value="MFS general substrate transporter"/>
    <property type="match status" value="1"/>
</dbReference>
<dbReference type="InterPro" id="IPR011701">
    <property type="entry name" value="MFS"/>
</dbReference>